<dbReference type="CDD" id="cd06170">
    <property type="entry name" value="LuxR_C_like"/>
    <property type="match status" value="1"/>
</dbReference>
<evidence type="ECO:0000256" key="1">
    <source>
        <dbReference type="ARBA" id="ARBA00023015"/>
    </source>
</evidence>
<dbReference type="PRINTS" id="PR00038">
    <property type="entry name" value="HTHLUXR"/>
</dbReference>
<dbReference type="PROSITE" id="PS50110">
    <property type="entry name" value="RESPONSE_REGULATORY"/>
    <property type="match status" value="1"/>
</dbReference>
<dbReference type="KEGG" id="pbs:Plabr_2523"/>
<protein>
    <submittedName>
        <fullName evidence="7">Two component transcriptional regulator, LuxR family</fullName>
    </submittedName>
</protein>
<dbReference type="EMBL" id="CP002546">
    <property type="protein sequence ID" value="ADY60124.1"/>
    <property type="molecule type" value="Genomic_DNA"/>
</dbReference>
<keyword evidence="2" id="KW-0238">DNA-binding</keyword>
<organism evidence="7 8">
    <name type="scientific">Rubinisphaera brasiliensis (strain ATCC 49424 / DSM 5305 / JCM 21570 / IAM 15109 / NBRC 103401 / IFAM 1448)</name>
    <name type="common">Planctomyces brasiliensis</name>
    <dbReference type="NCBI Taxonomy" id="756272"/>
    <lineage>
        <taxon>Bacteria</taxon>
        <taxon>Pseudomonadati</taxon>
        <taxon>Planctomycetota</taxon>
        <taxon>Planctomycetia</taxon>
        <taxon>Planctomycetales</taxon>
        <taxon>Planctomycetaceae</taxon>
        <taxon>Rubinisphaera</taxon>
    </lineage>
</organism>
<dbReference type="GO" id="GO:0003677">
    <property type="term" value="F:DNA binding"/>
    <property type="evidence" value="ECO:0007669"/>
    <property type="project" value="UniProtKB-KW"/>
</dbReference>
<keyword evidence="4" id="KW-0597">Phosphoprotein</keyword>
<feature type="domain" description="HTH luxR-type" evidence="5">
    <location>
        <begin position="138"/>
        <end position="203"/>
    </location>
</feature>
<evidence type="ECO:0000313" key="8">
    <source>
        <dbReference type="Proteomes" id="UP000006860"/>
    </source>
</evidence>
<dbReference type="Pfam" id="PF00196">
    <property type="entry name" value="GerE"/>
    <property type="match status" value="1"/>
</dbReference>
<dbReference type="Pfam" id="PF00072">
    <property type="entry name" value="Response_reg"/>
    <property type="match status" value="1"/>
</dbReference>
<dbReference type="AlphaFoldDB" id="F0SPX4"/>
<dbReference type="SUPFAM" id="SSF52172">
    <property type="entry name" value="CheY-like"/>
    <property type="match status" value="1"/>
</dbReference>
<keyword evidence="8" id="KW-1185">Reference proteome</keyword>
<dbReference type="PROSITE" id="PS00622">
    <property type="entry name" value="HTH_LUXR_1"/>
    <property type="match status" value="1"/>
</dbReference>
<evidence type="ECO:0000313" key="7">
    <source>
        <dbReference type="EMBL" id="ADY60124.1"/>
    </source>
</evidence>
<evidence type="ECO:0000256" key="2">
    <source>
        <dbReference type="ARBA" id="ARBA00023125"/>
    </source>
</evidence>
<feature type="modified residue" description="4-aspartylphosphate" evidence="4">
    <location>
        <position position="57"/>
    </location>
</feature>
<dbReference type="SMART" id="SM00448">
    <property type="entry name" value="REC"/>
    <property type="match status" value="1"/>
</dbReference>
<evidence type="ECO:0000256" key="3">
    <source>
        <dbReference type="ARBA" id="ARBA00023163"/>
    </source>
</evidence>
<dbReference type="InterPro" id="IPR036388">
    <property type="entry name" value="WH-like_DNA-bd_sf"/>
</dbReference>
<keyword evidence="3" id="KW-0804">Transcription</keyword>
<dbReference type="InterPro" id="IPR000792">
    <property type="entry name" value="Tscrpt_reg_LuxR_C"/>
</dbReference>
<dbReference type="STRING" id="756272.Plabr_2523"/>
<evidence type="ECO:0000256" key="4">
    <source>
        <dbReference type="PROSITE-ProRule" id="PRU00169"/>
    </source>
</evidence>
<evidence type="ECO:0000259" key="5">
    <source>
        <dbReference type="PROSITE" id="PS50043"/>
    </source>
</evidence>
<dbReference type="SMART" id="SM00421">
    <property type="entry name" value="HTH_LUXR"/>
    <property type="match status" value="1"/>
</dbReference>
<gene>
    <name evidence="7" type="ordered locus">Plabr_2523</name>
</gene>
<dbReference type="Gene3D" id="1.10.10.10">
    <property type="entry name" value="Winged helix-like DNA-binding domain superfamily/Winged helix DNA-binding domain"/>
    <property type="match status" value="1"/>
</dbReference>
<dbReference type="PANTHER" id="PTHR44688:SF16">
    <property type="entry name" value="DNA-BINDING TRANSCRIPTIONAL ACTIVATOR DEVR_DOSR"/>
    <property type="match status" value="1"/>
</dbReference>
<keyword evidence="1" id="KW-0805">Transcription regulation</keyword>
<dbReference type="PANTHER" id="PTHR44688">
    <property type="entry name" value="DNA-BINDING TRANSCRIPTIONAL ACTIVATOR DEVR_DOSR"/>
    <property type="match status" value="1"/>
</dbReference>
<dbReference type="PROSITE" id="PS50043">
    <property type="entry name" value="HTH_LUXR_2"/>
    <property type="match status" value="1"/>
</dbReference>
<dbReference type="GO" id="GO:0000160">
    <property type="term" value="P:phosphorelay signal transduction system"/>
    <property type="evidence" value="ECO:0007669"/>
    <property type="project" value="InterPro"/>
</dbReference>
<dbReference type="InterPro" id="IPR001789">
    <property type="entry name" value="Sig_transdc_resp-reg_receiver"/>
</dbReference>
<dbReference type="HOGENOM" id="CLU_000445_90_4_0"/>
<dbReference type="Gene3D" id="3.40.50.2300">
    <property type="match status" value="1"/>
</dbReference>
<dbReference type="GO" id="GO:0006355">
    <property type="term" value="P:regulation of DNA-templated transcription"/>
    <property type="evidence" value="ECO:0007669"/>
    <property type="project" value="InterPro"/>
</dbReference>
<dbReference type="eggNOG" id="COG4566">
    <property type="taxonomic scope" value="Bacteria"/>
</dbReference>
<evidence type="ECO:0000259" key="6">
    <source>
        <dbReference type="PROSITE" id="PS50110"/>
    </source>
</evidence>
<proteinExistence type="predicted"/>
<dbReference type="InterPro" id="IPR011006">
    <property type="entry name" value="CheY-like_superfamily"/>
</dbReference>
<reference evidence="8" key="1">
    <citation type="submission" date="2011-02" db="EMBL/GenBank/DDBJ databases">
        <title>The complete genome of Planctomyces brasiliensis DSM 5305.</title>
        <authorList>
            <person name="Lucas S."/>
            <person name="Copeland A."/>
            <person name="Lapidus A."/>
            <person name="Bruce D."/>
            <person name="Goodwin L."/>
            <person name="Pitluck S."/>
            <person name="Kyrpides N."/>
            <person name="Mavromatis K."/>
            <person name="Pagani I."/>
            <person name="Ivanova N."/>
            <person name="Ovchinnikova G."/>
            <person name="Lu M."/>
            <person name="Detter J.C."/>
            <person name="Han C."/>
            <person name="Land M."/>
            <person name="Hauser L."/>
            <person name="Markowitz V."/>
            <person name="Cheng J.-F."/>
            <person name="Hugenholtz P."/>
            <person name="Woyke T."/>
            <person name="Wu D."/>
            <person name="Tindall B."/>
            <person name="Pomrenke H.G."/>
            <person name="Brambilla E."/>
            <person name="Klenk H.-P."/>
            <person name="Eisen J.A."/>
        </authorList>
    </citation>
    <scope>NUCLEOTIDE SEQUENCE [LARGE SCALE GENOMIC DNA]</scope>
    <source>
        <strain evidence="8">ATCC 49424 / DSM 5305 / JCM 21570 / NBRC 103401 / IFAM 1448</strain>
    </source>
</reference>
<sequence>MTQINPHIFLIEDDETVRAYIFRMARSFGHDISCYSTAEEFLESWGDERVPGIAIVDIRLPGMHGTDLQDRLVEMEAPVLLIFVTGYGDILTSVETIKRGAVDFLEKPIKRDSLEKAIREAADKLNNMIDQLTTRRSCKELYQKLTPREREVFELAAKGLLNKQIAMKLGIAEKTVKIHRGRVMHKLQLSSIAQLVQFYLQLNPESLFATDQEVVSRAES</sequence>
<feature type="domain" description="Response regulatory" evidence="6">
    <location>
        <begin position="7"/>
        <end position="122"/>
    </location>
</feature>
<dbReference type="Proteomes" id="UP000006860">
    <property type="component" value="Chromosome"/>
</dbReference>
<name>F0SPX4_RUBBR</name>
<accession>F0SPX4</accession>